<feature type="compositionally biased region" description="Polar residues" evidence="1">
    <location>
        <begin position="37"/>
        <end position="48"/>
    </location>
</feature>
<reference evidence="2 3" key="1">
    <citation type="submission" date="2018-03" db="EMBL/GenBank/DDBJ databases">
        <authorList>
            <person name="Guldener U."/>
        </authorList>
    </citation>
    <scope>NUCLEOTIDE SEQUENCE [LARGE SCALE GENOMIC DNA]</scope>
    <source>
        <strain evidence="2 3">DAOM196992</strain>
    </source>
</reference>
<evidence type="ECO:0000313" key="2">
    <source>
        <dbReference type="EMBL" id="SPO40505.1"/>
    </source>
</evidence>
<accession>A0A5C3FA33</accession>
<evidence type="ECO:0000256" key="1">
    <source>
        <dbReference type="SAM" id="MobiDB-lite"/>
    </source>
</evidence>
<name>A0A5C3FA33_9BASI</name>
<dbReference type="AlphaFoldDB" id="A0A5C3FA33"/>
<evidence type="ECO:0000313" key="3">
    <source>
        <dbReference type="Proteomes" id="UP000323386"/>
    </source>
</evidence>
<dbReference type="Proteomes" id="UP000323386">
    <property type="component" value="Unassembled WGS sequence"/>
</dbReference>
<protein>
    <submittedName>
        <fullName evidence="2">Uncharacterized protein</fullName>
    </submittedName>
</protein>
<keyword evidence="3" id="KW-1185">Reference proteome</keyword>
<feature type="region of interest" description="Disordered" evidence="1">
    <location>
        <begin position="29"/>
        <end position="48"/>
    </location>
</feature>
<proteinExistence type="predicted"/>
<sequence>MDLSCAGSLGPPRWAGQLYLPSSLQPVRLKQRRPSSARRTSQGDAAVSSSPVLPFLSCRLSLTTPPPPPWSLLLACLLLDIWHGSAPKPSLLPSPCPVAPSPGRGSFRRHLPFHLGLPPTGFAPSRPASFGSSPPLSLPPSPLDLRLTRYSPDASAARCTFQPRSTSEPLLLQWWPADLDDLDDLDDS</sequence>
<gene>
    <name evidence="2" type="ORF">PSFLO_05987</name>
</gene>
<dbReference type="EMBL" id="OOIP01000020">
    <property type="protein sequence ID" value="SPO40505.1"/>
    <property type="molecule type" value="Genomic_DNA"/>
</dbReference>
<organism evidence="2 3">
    <name type="scientific">Pseudozyma flocculosa</name>
    <dbReference type="NCBI Taxonomy" id="84751"/>
    <lineage>
        <taxon>Eukaryota</taxon>
        <taxon>Fungi</taxon>
        <taxon>Dikarya</taxon>
        <taxon>Basidiomycota</taxon>
        <taxon>Ustilaginomycotina</taxon>
        <taxon>Ustilaginomycetes</taxon>
        <taxon>Ustilaginales</taxon>
        <taxon>Ustilaginaceae</taxon>
        <taxon>Pseudozyma</taxon>
    </lineage>
</organism>